<sequence length="351" mass="37455">MRLITELNKIGKQLLGDTSHDGYHVPGAPPPPLYAQSPQHAMSYPPPSAPSLPYPPTSPHHQSTWPPPNGPVHGAPQSPPFNPAQFPVSSAPAYSTGYTAAPQTYTAASPPQPYTAASPPQTYTAASPPQTYTAASPPQAFSPPPSFAPYPSPPHSSPPQSFTSPHATHVPSHNHSHSLPIPSPPVPATQPSHNPADWLVALQDLLPLCFTAARDHVASAHLQPDTIWLYFVDLGPGQYFADAVYGIDGNAFAKDDLAWAGVPPNPERSTALFRILAGEWVTKICLRSKVEEAHPSRVVVRMDVASRGFGSTMCYEVASVRHPTLSPAQVLTLWVARLKATGDDSADFMPA</sequence>
<dbReference type="GeneID" id="85495070"/>
<accession>A0AA48QVB7</accession>
<dbReference type="RefSeq" id="XP_060456465.1">
    <property type="nucleotide sequence ID" value="XM_060599808.1"/>
</dbReference>
<feature type="region of interest" description="Disordered" evidence="1">
    <location>
        <begin position="104"/>
        <end position="192"/>
    </location>
</feature>
<protein>
    <submittedName>
        <fullName evidence="2">Uncharacterized protein</fullName>
    </submittedName>
</protein>
<dbReference type="AlphaFoldDB" id="A0AA48QVB7"/>
<evidence type="ECO:0000256" key="1">
    <source>
        <dbReference type="SAM" id="MobiDB-lite"/>
    </source>
</evidence>
<reference evidence="2" key="1">
    <citation type="journal article" date="2023" name="BMC Genomics">
        <title>Chromosome-level genome assemblies of Cutaneotrichosporon spp. (Trichosporonales, Basidiomycota) reveal imbalanced evolution between nucleotide sequences and chromosome synteny.</title>
        <authorList>
            <person name="Kobayashi Y."/>
            <person name="Kayamori A."/>
            <person name="Aoki K."/>
            <person name="Shiwa Y."/>
            <person name="Matsutani M."/>
            <person name="Fujita N."/>
            <person name="Sugita T."/>
            <person name="Iwasaki W."/>
            <person name="Tanaka N."/>
            <person name="Takashima M."/>
        </authorList>
    </citation>
    <scope>NUCLEOTIDE SEQUENCE</scope>
    <source>
        <strain evidence="2">HIS019</strain>
    </source>
</reference>
<evidence type="ECO:0000313" key="3">
    <source>
        <dbReference type="Proteomes" id="UP001233271"/>
    </source>
</evidence>
<evidence type="ECO:0000313" key="2">
    <source>
        <dbReference type="EMBL" id="BEI91200.1"/>
    </source>
</evidence>
<dbReference type="EMBL" id="AP028215">
    <property type="protein sequence ID" value="BEI91200.1"/>
    <property type="molecule type" value="Genomic_DNA"/>
</dbReference>
<feature type="compositionally biased region" description="Pro residues" evidence="1">
    <location>
        <begin position="140"/>
        <end position="157"/>
    </location>
</feature>
<organism evidence="2 3">
    <name type="scientific">Cutaneotrichosporon cavernicola</name>
    <dbReference type="NCBI Taxonomy" id="279322"/>
    <lineage>
        <taxon>Eukaryota</taxon>
        <taxon>Fungi</taxon>
        <taxon>Dikarya</taxon>
        <taxon>Basidiomycota</taxon>
        <taxon>Agaricomycotina</taxon>
        <taxon>Tremellomycetes</taxon>
        <taxon>Trichosporonales</taxon>
        <taxon>Trichosporonaceae</taxon>
        <taxon>Cutaneotrichosporon</taxon>
    </lineage>
</organism>
<name>A0AA48QVB7_9TREE</name>
<dbReference type="Proteomes" id="UP001233271">
    <property type="component" value="Chromosome 4"/>
</dbReference>
<dbReference type="KEGG" id="ccac:CcaHIS019_0400200"/>
<keyword evidence="3" id="KW-1185">Reference proteome</keyword>
<feature type="compositionally biased region" description="Pro residues" evidence="1">
    <location>
        <begin position="44"/>
        <end position="58"/>
    </location>
</feature>
<feature type="compositionally biased region" description="Polar residues" evidence="1">
    <location>
        <begin position="118"/>
        <end position="132"/>
    </location>
</feature>
<gene>
    <name evidence="2" type="ORF">CcaverHIS019_0400200</name>
</gene>
<feature type="region of interest" description="Disordered" evidence="1">
    <location>
        <begin position="15"/>
        <end position="88"/>
    </location>
</feature>
<proteinExistence type="predicted"/>
<dbReference type="PRINTS" id="PR01217">
    <property type="entry name" value="PRICHEXTENSN"/>
</dbReference>